<evidence type="ECO:0000313" key="13">
    <source>
        <dbReference type="Proteomes" id="UP000245207"/>
    </source>
</evidence>
<name>A0A2U1MK53_ARTAN</name>
<keyword evidence="5 11" id="KW-0812">Transmembrane</keyword>
<evidence type="ECO:0000256" key="4">
    <source>
        <dbReference type="ARBA" id="ARBA00022614"/>
    </source>
</evidence>
<evidence type="ECO:0000256" key="5">
    <source>
        <dbReference type="ARBA" id="ARBA00022692"/>
    </source>
</evidence>
<keyword evidence="3" id="KW-1003">Cell membrane</keyword>
<dbReference type="Proteomes" id="UP000245207">
    <property type="component" value="Unassembled WGS sequence"/>
</dbReference>
<evidence type="ECO:0000256" key="1">
    <source>
        <dbReference type="ARBA" id="ARBA00004251"/>
    </source>
</evidence>
<evidence type="ECO:0000256" key="2">
    <source>
        <dbReference type="ARBA" id="ARBA00009592"/>
    </source>
</evidence>
<evidence type="ECO:0000256" key="3">
    <source>
        <dbReference type="ARBA" id="ARBA00022475"/>
    </source>
</evidence>
<dbReference type="PANTHER" id="PTHR27004:SF465">
    <property type="entry name" value="LEUCINE-RICH REPEAT-CONTAINING, PLANT-TYPE, LEUCINE-RICH REPEAT DOMAIN SUPERFAMILY"/>
    <property type="match status" value="1"/>
</dbReference>
<comment type="subcellular location">
    <subcellularLocation>
        <location evidence="1">Cell membrane</location>
        <topology evidence="1">Single-pass type I membrane protein</topology>
    </subcellularLocation>
</comment>
<reference evidence="12 13" key="1">
    <citation type="journal article" date="2018" name="Mol. Plant">
        <title>The genome of Artemisia annua provides insight into the evolution of Asteraceae family and artemisinin biosynthesis.</title>
        <authorList>
            <person name="Shen Q."/>
            <person name="Zhang L."/>
            <person name="Liao Z."/>
            <person name="Wang S."/>
            <person name="Yan T."/>
            <person name="Shi P."/>
            <person name="Liu M."/>
            <person name="Fu X."/>
            <person name="Pan Q."/>
            <person name="Wang Y."/>
            <person name="Lv Z."/>
            <person name="Lu X."/>
            <person name="Zhang F."/>
            <person name="Jiang W."/>
            <person name="Ma Y."/>
            <person name="Chen M."/>
            <person name="Hao X."/>
            <person name="Li L."/>
            <person name="Tang Y."/>
            <person name="Lv G."/>
            <person name="Zhou Y."/>
            <person name="Sun X."/>
            <person name="Brodelius P.E."/>
            <person name="Rose J.K.C."/>
            <person name="Tang K."/>
        </authorList>
    </citation>
    <scope>NUCLEOTIDE SEQUENCE [LARGE SCALE GENOMIC DNA]</scope>
    <source>
        <strain evidence="13">cv. Huhao1</strain>
        <tissue evidence="12">Leaf</tissue>
    </source>
</reference>
<dbReference type="AlphaFoldDB" id="A0A2U1MK53"/>
<dbReference type="Gene3D" id="3.80.10.10">
    <property type="entry name" value="Ribonuclease Inhibitor"/>
    <property type="match status" value="1"/>
</dbReference>
<keyword evidence="13" id="KW-1185">Reference proteome</keyword>
<dbReference type="STRING" id="35608.A0A2U1MK53"/>
<dbReference type="OrthoDB" id="2789670at2759"/>
<proteinExistence type="inferred from homology"/>
<evidence type="ECO:0000256" key="9">
    <source>
        <dbReference type="ARBA" id="ARBA00023170"/>
    </source>
</evidence>
<feature type="transmembrane region" description="Helical" evidence="11">
    <location>
        <begin position="6"/>
        <end position="28"/>
    </location>
</feature>
<keyword evidence="6" id="KW-0677">Repeat</keyword>
<dbReference type="InterPro" id="IPR032675">
    <property type="entry name" value="LRR_dom_sf"/>
</dbReference>
<dbReference type="EMBL" id="PKPP01005063">
    <property type="protein sequence ID" value="PWA61618.1"/>
    <property type="molecule type" value="Genomic_DNA"/>
</dbReference>
<evidence type="ECO:0000256" key="11">
    <source>
        <dbReference type="SAM" id="Phobius"/>
    </source>
</evidence>
<keyword evidence="4" id="KW-0433">Leucine-rich repeat</keyword>
<keyword evidence="8 11" id="KW-0472">Membrane</keyword>
<dbReference type="GO" id="GO:0005886">
    <property type="term" value="C:plasma membrane"/>
    <property type="evidence" value="ECO:0007669"/>
    <property type="project" value="UniProtKB-SubCell"/>
</dbReference>
<protein>
    <submittedName>
        <fullName evidence="12">Leucine-rich repeat protein</fullName>
    </submittedName>
</protein>
<sequence>MDFMNISFSLPVAVIFLVTVITTLLQILNRKRVDTVKTIAPPQAKGAWPMIGHLHLLGGSRPPHKILGDMAEKWPYLYGPLPKGKQFNTFQSNSYIGNPRLCEPLSRQCQDSKASTVLPPTSYNKPVSNQSLLPSDIIDWIVISLGVVIGLVVGIILGRSQYATDRLIKRFETRKDRMGKATTEYKKKLSPCISVSKMNNGIVFSS</sequence>
<comment type="caution">
    <text evidence="12">The sequence shown here is derived from an EMBL/GenBank/DDBJ whole genome shotgun (WGS) entry which is preliminary data.</text>
</comment>
<keyword evidence="9" id="KW-0675">Receptor</keyword>
<accession>A0A2U1MK53</accession>
<comment type="similarity">
    <text evidence="2">Belongs to the RLP family.</text>
</comment>
<gene>
    <name evidence="12" type="ORF">CTI12_AA371500</name>
</gene>
<evidence type="ECO:0000256" key="7">
    <source>
        <dbReference type="ARBA" id="ARBA00022989"/>
    </source>
</evidence>
<evidence type="ECO:0000256" key="6">
    <source>
        <dbReference type="ARBA" id="ARBA00022737"/>
    </source>
</evidence>
<keyword evidence="10" id="KW-0325">Glycoprotein</keyword>
<feature type="transmembrane region" description="Helical" evidence="11">
    <location>
        <begin position="137"/>
        <end position="157"/>
    </location>
</feature>
<evidence type="ECO:0000313" key="12">
    <source>
        <dbReference type="EMBL" id="PWA61618.1"/>
    </source>
</evidence>
<keyword evidence="7 11" id="KW-1133">Transmembrane helix</keyword>
<evidence type="ECO:0000256" key="10">
    <source>
        <dbReference type="ARBA" id="ARBA00023180"/>
    </source>
</evidence>
<evidence type="ECO:0000256" key="8">
    <source>
        <dbReference type="ARBA" id="ARBA00023136"/>
    </source>
</evidence>
<organism evidence="12 13">
    <name type="scientific">Artemisia annua</name>
    <name type="common">Sweet wormwood</name>
    <dbReference type="NCBI Taxonomy" id="35608"/>
    <lineage>
        <taxon>Eukaryota</taxon>
        <taxon>Viridiplantae</taxon>
        <taxon>Streptophyta</taxon>
        <taxon>Embryophyta</taxon>
        <taxon>Tracheophyta</taxon>
        <taxon>Spermatophyta</taxon>
        <taxon>Magnoliopsida</taxon>
        <taxon>eudicotyledons</taxon>
        <taxon>Gunneridae</taxon>
        <taxon>Pentapetalae</taxon>
        <taxon>asterids</taxon>
        <taxon>campanulids</taxon>
        <taxon>Asterales</taxon>
        <taxon>Asteraceae</taxon>
        <taxon>Asteroideae</taxon>
        <taxon>Anthemideae</taxon>
        <taxon>Artemisiinae</taxon>
        <taxon>Artemisia</taxon>
    </lineage>
</organism>
<dbReference type="PANTHER" id="PTHR27004">
    <property type="entry name" value="RECEPTOR-LIKE PROTEIN 12 ISOFORM X1"/>
    <property type="match status" value="1"/>
</dbReference>